<sequence length="147" mass="15538">MLLQRRRGVPLALGEGAAMEARTEYAVHTGDRRTAMEVAGAALRRSGHEVTSTGGTITATSGNRFLTILLGALVHPSREFRRYEVSTTVTGTSTTITVRPAGHGTAVAGGTIGTERRRAAWRQVTGSVETALRAAGVLVGRTDHGYH</sequence>
<keyword evidence="4" id="KW-1185">Reference proteome</keyword>
<gene>
    <name evidence="1" type="ORF">GCM10009769_22030</name>
    <name evidence="2" type="ORF">JOE58_001454</name>
</gene>
<reference evidence="2 4" key="3">
    <citation type="submission" date="2021-01" db="EMBL/GenBank/DDBJ databases">
        <title>Sequencing the genomes of 1000 actinobacteria strains.</title>
        <authorList>
            <person name="Klenk H.-P."/>
        </authorList>
    </citation>
    <scope>NUCLEOTIDE SEQUENCE [LARGE SCALE GENOMIC DNA]</scope>
    <source>
        <strain evidence="2 4">DSM 20542</strain>
    </source>
</reference>
<evidence type="ECO:0000313" key="2">
    <source>
        <dbReference type="EMBL" id="MBM7802203.1"/>
    </source>
</evidence>
<proteinExistence type="predicted"/>
<protein>
    <submittedName>
        <fullName evidence="1">Uncharacterized protein</fullName>
    </submittedName>
</protein>
<name>A0A8H9GAQ0_9MICO</name>
<evidence type="ECO:0000313" key="1">
    <source>
        <dbReference type="EMBL" id="GGL03471.1"/>
    </source>
</evidence>
<dbReference type="AlphaFoldDB" id="A0A8H9GAQ0"/>
<dbReference type="Proteomes" id="UP000648535">
    <property type="component" value="Unassembled WGS sequence"/>
</dbReference>
<dbReference type="Proteomes" id="UP000746584">
    <property type="component" value="Unassembled WGS sequence"/>
</dbReference>
<organism evidence="1 3">
    <name type="scientific">Curtobacterium luteum</name>
    <dbReference type="NCBI Taxonomy" id="33881"/>
    <lineage>
        <taxon>Bacteria</taxon>
        <taxon>Bacillati</taxon>
        <taxon>Actinomycetota</taxon>
        <taxon>Actinomycetes</taxon>
        <taxon>Micrococcales</taxon>
        <taxon>Microbacteriaceae</taxon>
        <taxon>Curtobacterium</taxon>
    </lineage>
</organism>
<accession>A0A8H9GAQ0</accession>
<reference evidence="1" key="1">
    <citation type="journal article" date="2014" name="Int. J. Syst. Evol. Microbiol.">
        <title>Complete genome sequence of Corynebacterium casei LMG S-19264T (=DSM 44701T), isolated from a smear-ripened cheese.</title>
        <authorList>
            <consortium name="US DOE Joint Genome Institute (JGI-PGF)"/>
            <person name="Walter F."/>
            <person name="Albersmeier A."/>
            <person name="Kalinowski J."/>
            <person name="Ruckert C."/>
        </authorList>
    </citation>
    <scope>NUCLEOTIDE SEQUENCE</scope>
    <source>
        <strain evidence="1">JCM 1480</strain>
    </source>
</reference>
<evidence type="ECO:0000313" key="4">
    <source>
        <dbReference type="Proteomes" id="UP000746584"/>
    </source>
</evidence>
<evidence type="ECO:0000313" key="3">
    <source>
        <dbReference type="Proteomes" id="UP000648535"/>
    </source>
</evidence>
<reference evidence="1" key="2">
    <citation type="submission" date="2020-09" db="EMBL/GenBank/DDBJ databases">
        <authorList>
            <person name="Sun Q."/>
            <person name="Ohkuma M."/>
        </authorList>
    </citation>
    <scope>NUCLEOTIDE SEQUENCE</scope>
    <source>
        <strain evidence="1">JCM 1480</strain>
    </source>
</reference>
<comment type="caution">
    <text evidence="1">The sequence shown here is derived from an EMBL/GenBank/DDBJ whole genome shotgun (WGS) entry which is preliminary data.</text>
</comment>
<dbReference type="EMBL" id="JAFBCG010000001">
    <property type="protein sequence ID" value="MBM7802203.1"/>
    <property type="molecule type" value="Genomic_DNA"/>
</dbReference>
<dbReference type="EMBL" id="BMOI01000009">
    <property type="protein sequence ID" value="GGL03471.1"/>
    <property type="molecule type" value="Genomic_DNA"/>
</dbReference>